<feature type="transmembrane region" description="Helical" evidence="2">
    <location>
        <begin position="61"/>
        <end position="79"/>
    </location>
</feature>
<feature type="transmembrane region" description="Helical" evidence="2">
    <location>
        <begin position="226"/>
        <end position="248"/>
    </location>
</feature>
<dbReference type="EMBL" id="BMNJ01000001">
    <property type="protein sequence ID" value="GGO94659.1"/>
    <property type="molecule type" value="Genomic_DNA"/>
</dbReference>
<feature type="compositionally biased region" description="Polar residues" evidence="1">
    <location>
        <begin position="311"/>
        <end position="323"/>
    </location>
</feature>
<keyword evidence="2" id="KW-0812">Transmembrane</keyword>
<accession>A0A8H9LHN8</accession>
<protein>
    <recommendedName>
        <fullName evidence="3">DUF418 domain-containing protein</fullName>
    </recommendedName>
</protein>
<name>A0A8H9LHN8_9ACTO</name>
<evidence type="ECO:0000259" key="3">
    <source>
        <dbReference type="Pfam" id="PF04235"/>
    </source>
</evidence>
<feature type="transmembrane region" description="Helical" evidence="2">
    <location>
        <begin position="116"/>
        <end position="137"/>
    </location>
</feature>
<evidence type="ECO:0000256" key="2">
    <source>
        <dbReference type="SAM" id="Phobius"/>
    </source>
</evidence>
<evidence type="ECO:0000256" key="1">
    <source>
        <dbReference type="SAM" id="MobiDB-lite"/>
    </source>
</evidence>
<feature type="domain" description="DUF418" evidence="3">
    <location>
        <begin position="193"/>
        <end position="289"/>
    </location>
</feature>
<feature type="transmembrane region" description="Helical" evidence="2">
    <location>
        <begin position="254"/>
        <end position="272"/>
    </location>
</feature>
<organism evidence="4 5">
    <name type="scientific">Actinomyces gaoshouyii</name>
    <dbReference type="NCBI Taxonomy" id="1960083"/>
    <lineage>
        <taxon>Bacteria</taxon>
        <taxon>Bacillati</taxon>
        <taxon>Actinomycetota</taxon>
        <taxon>Actinomycetes</taxon>
        <taxon>Actinomycetales</taxon>
        <taxon>Actinomycetaceae</taxon>
        <taxon>Actinomyces</taxon>
    </lineage>
</organism>
<sequence length="323" mass="33762">MLFIGFPSALFAVLAGVSLSIMSTRGVREGGTALASSRHALMVRGALLIVIHQLIDPFSGDISVVLQAFGICYIALACVPRWTNRALAVLLLWLAVASAVVHAVSFMTVLPPFLVAPYPAVTWAAYMVVGVLVHRLLVVASVPAQAMVAAAGLLAAVTGTYLSDVVNIDSAFQGSRDRLLLLALINPETHTGSFVDLVSATGGALVVISLSLIAGRAGRWLYPLQAMGSMSLTVYVVHVLTAGAVLTASGPTHFPVLAVGTVLGSMAVAMIIRTRFNHGPLEWAVRRIVQTVSCTTLPPRPALGRSGALRSPSTAQHTATDLN</sequence>
<dbReference type="Pfam" id="PF04235">
    <property type="entry name" value="DUF418"/>
    <property type="match status" value="1"/>
</dbReference>
<gene>
    <name evidence="4" type="ORF">GCM10011612_00600</name>
</gene>
<keyword evidence="2" id="KW-1133">Transmembrane helix</keyword>
<keyword evidence="5" id="KW-1185">Reference proteome</keyword>
<feature type="transmembrane region" description="Helical" evidence="2">
    <location>
        <begin position="6"/>
        <end position="27"/>
    </location>
</feature>
<dbReference type="AlphaFoldDB" id="A0A8H9LHN8"/>
<reference evidence="4" key="1">
    <citation type="journal article" date="2014" name="Int. J. Syst. Evol. Microbiol.">
        <title>Complete genome sequence of Corynebacterium casei LMG S-19264T (=DSM 44701T), isolated from a smear-ripened cheese.</title>
        <authorList>
            <consortium name="US DOE Joint Genome Institute (JGI-PGF)"/>
            <person name="Walter F."/>
            <person name="Albersmeier A."/>
            <person name="Kalinowski J."/>
            <person name="Ruckert C."/>
        </authorList>
    </citation>
    <scope>NUCLEOTIDE SEQUENCE</scope>
    <source>
        <strain evidence="4">CGMCC 4.7372</strain>
    </source>
</reference>
<feature type="region of interest" description="Disordered" evidence="1">
    <location>
        <begin position="303"/>
        <end position="323"/>
    </location>
</feature>
<proteinExistence type="predicted"/>
<reference evidence="4" key="2">
    <citation type="submission" date="2020-09" db="EMBL/GenBank/DDBJ databases">
        <authorList>
            <person name="Sun Q."/>
            <person name="Zhou Y."/>
        </authorList>
    </citation>
    <scope>NUCLEOTIDE SEQUENCE</scope>
    <source>
        <strain evidence="4">CGMCC 4.7372</strain>
    </source>
</reference>
<evidence type="ECO:0000313" key="4">
    <source>
        <dbReference type="EMBL" id="GGO94659.1"/>
    </source>
</evidence>
<dbReference type="InterPro" id="IPR007349">
    <property type="entry name" value="DUF418"/>
</dbReference>
<feature type="transmembrane region" description="Helical" evidence="2">
    <location>
        <begin position="144"/>
        <end position="162"/>
    </location>
</feature>
<feature type="transmembrane region" description="Helical" evidence="2">
    <location>
        <begin position="194"/>
        <end position="214"/>
    </location>
</feature>
<keyword evidence="2" id="KW-0472">Membrane</keyword>
<evidence type="ECO:0000313" key="5">
    <source>
        <dbReference type="Proteomes" id="UP000614239"/>
    </source>
</evidence>
<dbReference type="Proteomes" id="UP000614239">
    <property type="component" value="Unassembled WGS sequence"/>
</dbReference>
<feature type="transmembrane region" description="Helical" evidence="2">
    <location>
        <begin position="86"/>
        <end position="110"/>
    </location>
</feature>
<comment type="caution">
    <text evidence="4">The sequence shown here is derived from an EMBL/GenBank/DDBJ whole genome shotgun (WGS) entry which is preliminary data.</text>
</comment>